<dbReference type="RefSeq" id="WP_377762996.1">
    <property type="nucleotide sequence ID" value="NZ_JBHRXY010000016.1"/>
</dbReference>
<dbReference type="EMBL" id="JBHRXY010000016">
    <property type="protein sequence ID" value="MFC3630924.1"/>
    <property type="molecule type" value="Genomic_DNA"/>
</dbReference>
<keyword evidence="10" id="KW-1185">Reference proteome</keyword>
<keyword evidence="5" id="KW-0808">Transferase</keyword>
<dbReference type="Gene3D" id="3.90.1150.10">
    <property type="entry name" value="Aspartate Aminotransferase, domain 1"/>
    <property type="match status" value="1"/>
</dbReference>
<organism evidence="9 10">
    <name type="scientific">Paracoccus angustae</name>
    <dbReference type="NCBI Taxonomy" id="1671480"/>
    <lineage>
        <taxon>Bacteria</taxon>
        <taxon>Pseudomonadati</taxon>
        <taxon>Pseudomonadota</taxon>
        <taxon>Alphaproteobacteria</taxon>
        <taxon>Rhodobacterales</taxon>
        <taxon>Paracoccaceae</taxon>
        <taxon>Paracoccus</taxon>
    </lineage>
</organism>
<comment type="caution">
    <text evidence="9">The sequence shown here is derived from an EMBL/GenBank/DDBJ whole genome shotgun (WGS) entry which is preliminary data.</text>
</comment>
<comment type="similarity">
    <text evidence="2">Belongs to the class-I pyridoxal-phosphate-dependent aminotransferase family.</text>
</comment>
<dbReference type="InterPro" id="IPR050596">
    <property type="entry name" value="AspAT/PAT-like"/>
</dbReference>
<dbReference type="InterPro" id="IPR004839">
    <property type="entry name" value="Aminotransferase_I/II_large"/>
</dbReference>
<evidence type="ECO:0000256" key="3">
    <source>
        <dbReference type="ARBA" id="ARBA00012753"/>
    </source>
</evidence>
<evidence type="ECO:0000313" key="9">
    <source>
        <dbReference type="EMBL" id="MFC3630924.1"/>
    </source>
</evidence>
<dbReference type="Gene3D" id="3.40.640.10">
    <property type="entry name" value="Type I PLP-dependent aspartate aminotransferase-like (Major domain)"/>
    <property type="match status" value="1"/>
</dbReference>
<dbReference type="Proteomes" id="UP001595539">
    <property type="component" value="Unassembled WGS sequence"/>
</dbReference>
<dbReference type="PANTHER" id="PTHR46383">
    <property type="entry name" value="ASPARTATE AMINOTRANSFERASE"/>
    <property type="match status" value="1"/>
</dbReference>
<protein>
    <recommendedName>
        <fullName evidence="3">aspartate transaminase</fullName>
        <ecNumber evidence="3">2.6.1.1</ecNumber>
    </recommendedName>
</protein>
<dbReference type="GO" id="GO:0008483">
    <property type="term" value="F:transaminase activity"/>
    <property type="evidence" value="ECO:0007669"/>
    <property type="project" value="UniProtKB-KW"/>
</dbReference>
<dbReference type="SUPFAM" id="SSF53383">
    <property type="entry name" value="PLP-dependent transferases"/>
    <property type="match status" value="1"/>
</dbReference>
<evidence type="ECO:0000256" key="5">
    <source>
        <dbReference type="ARBA" id="ARBA00022679"/>
    </source>
</evidence>
<evidence type="ECO:0000256" key="1">
    <source>
        <dbReference type="ARBA" id="ARBA00001933"/>
    </source>
</evidence>
<evidence type="ECO:0000256" key="6">
    <source>
        <dbReference type="ARBA" id="ARBA00022898"/>
    </source>
</evidence>
<keyword evidence="4 9" id="KW-0032">Aminotransferase</keyword>
<accession>A0ABV7U753</accession>
<dbReference type="EC" id="2.6.1.1" evidence="3"/>
<proteinExistence type="inferred from homology"/>
<dbReference type="InterPro" id="IPR015422">
    <property type="entry name" value="PyrdxlP-dep_Trfase_small"/>
</dbReference>
<evidence type="ECO:0000256" key="7">
    <source>
        <dbReference type="ARBA" id="ARBA00049185"/>
    </source>
</evidence>
<reference evidence="10" key="1">
    <citation type="journal article" date="2019" name="Int. J. Syst. Evol. Microbiol.">
        <title>The Global Catalogue of Microorganisms (GCM) 10K type strain sequencing project: providing services to taxonomists for standard genome sequencing and annotation.</title>
        <authorList>
            <consortium name="The Broad Institute Genomics Platform"/>
            <consortium name="The Broad Institute Genome Sequencing Center for Infectious Disease"/>
            <person name="Wu L."/>
            <person name="Ma J."/>
        </authorList>
    </citation>
    <scope>NUCLEOTIDE SEQUENCE [LARGE SCALE GENOMIC DNA]</scope>
    <source>
        <strain evidence="10">KCTC 42473</strain>
    </source>
</reference>
<feature type="domain" description="Aminotransferase class I/classII large" evidence="8">
    <location>
        <begin position="31"/>
        <end position="380"/>
    </location>
</feature>
<gene>
    <name evidence="9" type="ORF">ACFOM8_15885</name>
</gene>
<dbReference type="PANTHER" id="PTHR46383:SF1">
    <property type="entry name" value="ASPARTATE AMINOTRANSFERASE"/>
    <property type="match status" value="1"/>
</dbReference>
<comment type="cofactor">
    <cofactor evidence="1">
        <name>pyridoxal 5'-phosphate</name>
        <dbReference type="ChEBI" id="CHEBI:597326"/>
    </cofactor>
</comment>
<dbReference type="Pfam" id="PF00155">
    <property type="entry name" value="Aminotran_1_2"/>
    <property type="match status" value="1"/>
</dbReference>
<name>A0ABV7U753_9RHOB</name>
<dbReference type="CDD" id="cd00609">
    <property type="entry name" value="AAT_like"/>
    <property type="match status" value="1"/>
</dbReference>
<keyword evidence="6" id="KW-0663">Pyridoxal phosphate</keyword>
<dbReference type="InterPro" id="IPR015424">
    <property type="entry name" value="PyrdxlP-dep_Trfase"/>
</dbReference>
<evidence type="ECO:0000313" key="10">
    <source>
        <dbReference type="Proteomes" id="UP001595539"/>
    </source>
</evidence>
<evidence type="ECO:0000256" key="4">
    <source>
        <dbReference type="ARBA" id="ARBA00022576"/>
    </source>
</evidence>
<dbReference type="InterPro" id="IPR015421">
    <property type="entry name" value="PyrdxlP-dep_Trfase_major"/>
</dbReference>
<evidence type="ECO:0000259" key="8">
    <source>
        <dbReference type="Pfam" id="PF00155"/>
    </source>
</evidence>
<comment type="catalytic activity">
    <reaction evidence="7">
        <text>L-aspartate + 2-oxoglutarate = oxaloacetate + L-glutamate</text>
        <dbReference type="Rhea" id="RHEA:21824"/>
        <dbReference type="ChEBI" id="CHEBI:16452"/>
        <dbReference type="ChEBI" id="CHEBI:16810"/>
        <dbReference type="ChEBI" id="CHEBI:29985"/>
        <dbReference type="ChEBI" id="CHEBI:29991"/>
        <dbReference type="EC" id="2.6.1.1"/>
    </reaction>
</comment>
<sequence>MHHLARRITATSKKSFGMYGRAAALTGRDLIHMELGRPHADTPPHIKQAAIDAIRAGKVHYSDLAGVAPLREALKGKLARRNGLEVSPGQIIVTNGLTHGSFAAIMAFVDPGDEVILLEPYYPQHIGKIELAGGTVVMAPLDAADNFRINPALIEPKITARTKMIVLINPCNPTGRVYTRPELQGLADLAIRHDLLVLADEVYEDILFDGARHLSIASLPGMAERTVSLFAFTKSYAMDGWRIGYMAAPDWAVGALLKITANDVTHVNTFVQDGALAAVTGDPAVLEGLIAEDRMKRDIVVPRLNQMPGITCAWPQGTIYAFPDITATGMASQDLAERLLEETGVVVEAGSFYGPAGEGHLRLCFGSLSAEEITEAMDRLQRFFGGLESRAGKTAAAL</sequence>
<evidence type="ECO:0000256" key="2">
    <source>
        <dbReference type="ARBA" id="ARBA00007441"/>
    </source>
</evidence>